<evidence type="ECO:0000256" key="8">
    <source>
        <dbReference type="ARBA" id="ARBA00022801"/>
    </source>
</evidence>
<keyword evidence="19" id="KW-1185">Reference proteome</keyword>
<comment type="catalytic activity">
    <reaction evidence="13">
        <text>5-amino-6-(5-phospho-D-ribitylamino)uracil + NADP(+) = 5-amino-6-(5-phospho-D-ribosylamino)uracil + NADPH + H(+)</text>
        <dbReference type="Rhea" id="RHEA:17845"/>
        <dbReference type="ChEBI" id="CHEBI:15378"/>
        <dbReference type="ChEBI" id="CHEBI:57783"/>
        <dbReference type="ChEBI" id="CHEBI:58349"/>
        <dbReference type="ChEBI" id="CHEBI:58421"/>
        <dbReference type="ChEBI" id="CHEBI:58453"/>
        <dbReference type="EC" id="1.1.1.193"/>
    </reaction>
</comment>
<evidence type="ECO:0000256" key="2">
    <source>
        <dbReference type="ARBA" id="ARBA00004882"/>
    </source>
</evidence>
<comment type="similarity">
    <text evidence="5 13">In the C-terminal section; belongs to the HTP reductase family.</text>
</comment>
<dbReference type="Pfam" id="PF01872">
    <property type="entry name" value="RibD_C"/>
    <property type="match status" value="1"/>
</dbReference>
<dbReference type="PROSITE" id="PS00903">
    <property type="entry name" value="CYT_DCMP_DEAMINASES_1"/>
    <property type="match status" value="1"/>
</dbReference>
<evidence type="ECO:0000259" key="17">
    <source>
        <dbReference type="PROSITE" id="PS51747"/>
    </source>
</evidence>
<comment type="function">
    <text evidence="1 13">Converts 2,5-diamino-6-(ribosylamino)-4(3h)-pyrimidinone 5'-phosphate into 5-amino-6-(ribosylamino)-2,4(1h,3h)-pyrimidinedione 5'-phosphate.</text>
</comment>
<feature type="binding site" evidence="15">
    <location>
        <position position="243"/>
    </location>
    <ligand>
        <name>NADP(+)</name>
        <dbReference type="ChEBI" id="CHEBI:58349"/>
    </ligand>
</feature>
<dbReference type="Pfam" id="PF00383">
    <property type="entry name" value="dCMP_cyt_deam_1"/>
    <property type="match status" value="1"/>
</dbReference>
<dbReference type="GO" id="GO:0008270">
    <property type="term" value="F:zinc ion binding"/>
    <property type="evidence" value="ECO:0007669"/>
    <property type="project" value="InterPro"/>
</dbReference>
<feature type="binding site" evidence="15">
    <location>
        <position position="165"/>
    </location>
    <ligand>
        <name>NADP(+)</name>
        <dbReference type="ChEBI" id="CHEBI:58349"/>
    </ligand>
</feature>
<dbReference type="EC" id="1.1.1.193" evidence="13"/>
<accession>A0A850R706</accession>
<dbReference type="InterPro" id="IPR002734">
    <property type="entry name" value="RibDG_C"/>
</dbReference>
<dbReference type="PANTHER" id="PTHR38011">
    <property type="entry name" value="DIHYDROFOLATE REDUCTASE FAMILY PROTEIN (AFU_ORTHOLOGUE AFUA_8G06820)"/>
    <property type="match status" value="1"/>
</dbReference>
<dbReference type="GO" id="GO:0050661">
    <property type="term" value="F:NADP binding"/>
    <property type="evidence" value="ECO:0007669"/>
    <property type="project" value="InterPro"/>
</dbReference>
<dbReference type="SUPFAM" id="SSF53927">
    <property type="entry name" value="Cytidine deaminase-like"/>
    <property type="match status" value="1"/>
</dbReference>
<keyword evidence="9 13" id="KW-0862">Zinc</keyword>
<evidence type="ECO:0000313" key="18">
    <source>
        <dbReference type="EMBL" id="NVZ08575.1"/>
    </source>
</evidence>
<feature type="binding site" evidence="16">
    <location>
        <position position="95"/>
    </location>
    <ligand>
        <name>Zn(2+)</name>
        <dbReference type="ChEBI" id="CHEBI:29105"/>
        <note>catalytic</note>
    </ligand>
</feature>
<dbReference type="InterPro" id="IPR011549">
    <property type="entry name" value="RibD_C"/>
</dbReference>
<dbReference type="PANTHER" id="PTHR38011:SF7">
    <property type="entry name" value="2,5-DIAMINO-6-RIBOSYLAMINO-4(3H)-PYRIMIDINONE 5'-PHOSPHATE REDUCTASE"/>
    <property type="match status" value="1"/>
</dbReference>
<dbReference type="EMBL" id="JABZEO010000003">
    <property type="protein sequence ID" value="NVZ08575.1"/>
    <property type="molecule type" value="Genomic_DNA"/>
</dbReference>
<comment type="cofactor">
    <cofactor evidence="13 16">
        <name>Zn(2+)</name>
        <dbReference type="ChEBI" id="CHEBI:29105"/>
    </cofactor>
    <text evidence="13 16">Binds 1 zinc ion.</text>
</comment>
<dbReference type="GO" id="GO:0008703">
    <property type="term" value="F:5-amino-6-(5-phosphoribosylamino)uracil reductase activity"/>
    <property type="evidence" value="ECO:0007669"/>
    <property type="project" value="UniProtKB-EC"/>
</dbReference>
<evidence type="ECO:0000256" key="1">
    <source>
        <dbReference type="ARBA" id="ARBA00002151"/>
    </source>
</evidence>
<dbReference type="Proteomes" id="UP000592294">
    <property type="component" value="Unassembled WGS sequence"/>
</dbReference>
<keyword evidence="8 13" id="KW-0378">Hydrolase</keyword>
<dbReference type="InterPro" id="IPR016193">
    <property type="entry name" value="Cytidine_deaminase-like"/>
</dbReference>
<dbReference type="InterPro" id="IPR004794">
    <property type="entry name" value="Eubact_RibD"/>
</dbReference>
<evidence type="ECO:0000313" key="19">
    <source>
        <dbReference type="Proteomes" id="UP000592294"/>
    </source>
</evidence>
<evidence type="ECO:0000256" key="11">
    <source>
        <dbReference type="ARBA" id="ARBA00023002"/>
    </source>
</evidence>
<evidence type="ECO:0000256" key="6">
    <source>
        <dbReference type="ARBA" id="ARBA00022619"/>
    </source>
</evidence>
<evidence type="ECO:0000256" key="13">
    <source>
        <dbReference type="PIRNR" id="PIRNR006769"/>
    </source>
</evidence>
<feature type="binding site" evidence="15">
    <location>
        <position position="195"/>
    </location>
    <ligand>
        <name>NADP(+)</name>
        <dbReference type="ChEBI" id="CHEBI:58349"/>
    </ligand>
</feature>
<keyword evidence="11 13" id="KW-0560">Oxidoreductase</keyword>
<feature type="binding site" evidence="15">
    <location>
        <begin position="314"/>
        <end position="320"/>
    </location>
    <ligand>
        <name>NADP(+)</name>
        <dbReference type="ChEBI" id="CHEBI:58349"/>
    </ligand>
</feature>
<dbReference type="UniPathway" id="UPA00275">
    <property type="reaction ID" value="UER00401"/>
</dbReference>
<dbReference type="InterPro" id="IPR024072">
    <property type="entry name" value="DHFR-like_dom_sf"/>
</dbReference>
<comment type="similarity">
    <text evidence="4 13">In the N-terminal section; belongs to the cytidine and deoxycytidylate deaminase family.</text>
</comment>
<feature type="binding site" evidence="15">
    <location>
        <position position="218"/>
    </location>
    <ligand>
        <name>substrate</name>
    </ligand>
</feature>
<evidence type="ECO:0000256" key="9">
    <source>
        <dbReference type="ARBA" id="ARBA00022833"/>
    </source>
</evidence>
<comment type="catalytic activity">
    <reaction evidence="13">
        <text>2,5-diamino-6-hydroxy-4-(5-phosphoribosylamino)-pyrimidine + H2O + H(+) = 5-amino-6-(5-phospho-D-ribosylamino)uracil + NH4(+)</text>
        <dbReference type="Rhea" id="RHEA:21868"/>
        <dbReference type="ChEBI" id="CHEBI:15377"/>
        <dbReference type="ChEBI" id="CHEBI:15378"/>
        <dbReference type="ChEBI" id="CHEBI:28938"/>
        <dbReference type="ChEBI" id="CHEBI:58453"/>
        <dbReference type="ChEBI" id="CHEBI:58614"/>
        <dbReference type="EC" id="3.5.4.26"/>
    </reaction>
</comment>
<dbReference type="GO" id="GO:0009231">
    <property type="term" value="P:riboflavin biosynthetic process"/>
    <property type="evidence" value="ECO:0007669"/>
    <property type="project" value="UniProtKB-UniPathway"/>
</dbReference>
<organism evidence="18 19">
    <name type="scientific">Allochromatium humboldtianum</name>
    <dbReference type="NCBI Taxonomy" id="504901"/>
    <lineage>
        <taxon>Bacteria</taxon>
        <taxon>Pseudomonadati</taxon>
        <taxon>Pseudomonadota</taxon>
        <taxon>Gammaproteobacteria</taxon>
        <taxon>Chromatiales</taxon>
        <taxon>Chromatiaceae</taxon>
        <taxon>Allochromatium</taxon>
    </lineage>
</organism>
<feature type="binding site" evidence="15">
    <location>
        <position position="211"/>
    </location>
    <ligand>
        <name>NADP(+)</name>
        <dbReference type="ChEBI" id="CHEBI:58349"/>
    </ligand>
</feature>
<evidence type="ECO:0000256" key="5">
    <source>
        <dbReference type="ARBA" id="ARBA00007417"/>
    </source>
</evidence>
<dbReference type="InterPro" id="IPR016192">
    <property type="entry name" value="APOBEC/CMP_deaminase_Zn-bd"/>
</dbReference>
<feature type="binding site" evidence="15">
    <location>
        <position position="179"/>
    </location>
    <ligand>
        <name>substrate</name>
    </ligand>
</feature>
<keyword evidence="7 13" id="KW-0479">Metal-binding</keyword>
<comment type="pathway">
    <text evidence="3 13">Cofactor biosynthesis; riboflavin biosynthesis; 5-amino-6-(D-ribitylamino)uracil from GTP: step 3/4.</text>
</comment>
<dbReference type="NCBIfam" id="TIGR00227">
    <property type="entry name" value="ribD_Cterm"/>
    <property type="match status" value="1"/>
</dbReference>
<dbReference type="NCBIfam" id="TIGR00326">
    <property type="entry name" value="eubact_ribD"/>
    <property type="match status" value="1"/>
</dbReference>
<keyword evidence="10 13" id="KW-0521">NADP</keyword>
<dbReference type="Gene3D" id="3.40.430.10">
    <property type="entry name" value="Dihydrofolate Reductase, subunit A"/>
    <property type="match status" value="1"/>
</dbReference>
<keyword evidence="12" id="KW-0511">Multifunctional enzyme</keyword>
<evidence type="ECO:0000256" key="7">
    <source>
        <dbReference type="ARBA" id="ARBA00022723"/>
    </source>
</evidence>
<evidence type="ECO:0000256" key="14">
    <source>
        <dbReference type="PIRSR" id="PIRSR006769-1"/>
    </source>
</evidence>
<comment type="pathway">
    <text evidence="2 13">Cofactor biosynthesis; riboflavin biosynthesis; 5-amino-6-(D-ribitylamino)uracil from GTP: step 2/4.</text>
</comment>
<dbReference type="FunFam" id="3.40.140.10:FF:000025">
    <property type="entry name" value="Riboflavin biosynthesis protein RibD"/>
    <property type="match status" value="1"/>
</dbReference>
<comment type="caution">
    <text evidence="18">The sequence shown here is derived from an EMBL/GenBank/DDBJ whole genome shotgun (WGS) entry which is preliminary data.</text>
</comment>
<feature type="binding site" evidence="15">
    <location>
        <position position="312"/>
    </location>
    <ligand>
        <name>substrate</name>
    </ligand>
</feature>
<feature type="binding site" evidence="15">
    <location>
        <position position="207"/>
    </location>
    <ligand>
        <name>NADP(+)</name>
        <dbReference type="ChEBI" id="CHEBI:58349"/>
    </ligand>
</feature>
<dbReference type="SUPFAM" id="SSF53597">
    <property type="entry name" value="Dihydrofolate reductase-like"/>
    <property type="match status" value="1"/>
</dbReference>
<dbReference type="AlphaFoldDB" id="A0A850R706"/>
<feature type="domain" description="CMP/dCMP-type deaminase" evidence="17">
    <location>
        <begin position="12"/>
        <end position="134"/>
    </location>
</feature>
<dbReference type="EC" id="3.5.4.26" evidence="13"/>
<dbReference type="PROSITE" id="PS51747">
    <property type="entry name" value="CYT_DCMP_DEAMINASES_2"/>
    <property type="match status" value="1"/>
</dbReference>
<dbReference type="CDD" id="cd01284">
    <property type="entry name" value="Riboflavin_deaminase-reductase"/>
    <property type="match status" value="1"/>
</dbReference>
<proteinExistence type="inferred from homology"/>
<keyword evidence="6 13" id="KW-0686">Riboflavin biosynthesis</keyword>
<feature type="binding site" evidence="16">
    <location>
        <position position="61"/>
    </location>
    <ligand>
        <name>Zn(2+)</name>
        <dbReference type="ChEBI" id="CHEBI:29105"/>
        <note>catalytic</note>
    </ligand>
</feature>
<dbReference type="GO" id="GO:0008835">
    <property type="term" value="F:diaminohydroxyphosphoribosylaminopyrimidine deaminase activity"/>
    <property type="evidence" value="ECO:0007669"/>
    <property type="project" value="UniProtKB-EC"/>
</dbReference>
<evidence type="ECO:0000256" key="15">
    <source>
        <dbReference type="PIRSR" id="PIRSR006769-2"/>
    </source>
</evidence>
<gene>
    <name evidence="18" type="primary">ribD</name>
    <name evidence="18" type="ORF">HW932_04800</name>
</gene>
<feature type="active site" description="Proton donor" evidence="14">
    <location>
        <position position="63"/>
    </location>
</feature>
<reference evidence="18 19" key="1">
    <citation type="submission" date="2020-06" db="EMBL/GenBank/DDBJ databases">
        <title>Whole-genome sequence of Allochromatium humboldtianum DSM 21881, type strain.</title>
        <authorList>
            <person name="Kyndt J.A."/>
            <person name="Meyer T.E."/>
        </authorList>
    </citation>
    <scope>NUCLEOTIDE SEQUENCE [LARGE SCALE GENOMIC DNA]</scope>
    <source>
        <strain evidence="18 19">DSM 21881</strain>
    </source>
</reference>
<sequence>MALSRPVMAAEGADRFHMARAIRLAERGRYTTDPNPRVGCVLVRDGQVVGEGWHRRTGEPHAEPLALAQAGERARDATVYVTLEPCSHHGRTPPCAEALVSAGVARVVCAMVDPNPRVAGRGIERLRQAGIAVEVGCLESQARALNPGFIKRHEQGRPYVRCKLGASLDGRTALATGESKWITAEAARRDVQRWRARSSAIVTGLGTVLGDDPSLNVRLSAAELPSMEPGEPVRQPWRVVVDSYWRTPPESRMIGLPGRTLIAGIGPMNEAANALEAAGAELIRLPEHGGRVDLSALMTELARREINEVLLEAGSTLSGAAVCAGLVDEILLYQAPCLMGQAAKGLFDLPGIDTMADRVALEILEVRRIGVDLRIRARPNL</sequence>
<dbReference type="InterPro" id="IPR050765">
    <property type="entry name" value="Riboflavin_Biosynth_HTPR"/>
</dbReference>
<dbReference type="PIRSF" id="PIRSF006769">
    <property type="entry name" value="RibD"/>
    <property type="match status" value="1"/>
</dbReference>
<feature type="binding site" evidence="16">
    <location>
        <position position="86"/>
    </location>
    <ligand>
        <name>Zn(2+)</name>
        <dbReference type="ChEBI" id="CHEBI:29105"/>
        <note>catalytic</note>
    </ligand>
</feature>
<protein>
    <recommendedName>
        <fullName evidence="13">Riboflavin biosynthesis protein RibD</fullName>
    </recommendedName>
    <domain>
        <recommendedName>
            <fullName evidence="13">Diaminohydroxyphosphoribosylaminopyrimidine deaminase</fullName>
            <shortName evidence="13">DRAP deaminase</shortName>
            <ecNumber evidence="13">3.5.4.26</ecNumber>
        </recommendedName>
        <alternativeName>
            <fullName evidence="13">Riboflavin-specific deaminase</fullName>
        </alternativeName>
    </domain>
    <domain>
        <recommendedName>
            <fullName evidence="13">5-amino-6-(5-phosphoribosylamino)uracil reductase</fullName>
            <ecNumber evidence="13">1.1.1.193</ecNumber>
        </recommendedName>
        <alternativeName>
            <fullName evidence="13">HTP reductase</fullName>
        </alternativeName>
    </domain>
</protein>
<feature type="binding site" evidence="15">
    <location>
        <position position="215"/>
    </location>
    <ligand>
        <name>substrate</name>
    </ligand>
</feature>
<evidence type="ECO:0000256" key="16">
    <source>
        <dbReference type="PIRSR" id="PIRSR006769-3"/>
    </source>
</evidence>
<dbReference type="Gene3D" id="3.40.140.10">
    <property type="entry name" value="Cytidine Deaminase, domain 2"/>
    <property type="match status" value="1"/>
</dbReference>
<evidence type="ECO:0000256" key="4">
    <source>
        <dbReference type="ARBA" id="ARBA00005259"/>
    </source>
</evidence>
<feature type="binding site" evidence="15">
    <location>
        <position position="181"/>
    </location>
    <ligand>
        <name>NADP(+)</name>
        <dbReference type="ChEBI" id="CHEBI:58349"/>
    </ligand>
</feature>
<evidence type="ECO:0000256" key="3">
    <source>
        <dbReference type="ARBA" id="ARBA00004910"/>
    </source>
</evidence>
<dbReference type="InterPro" id="IPR002125">
    <property type="entry name" value="CMP_dCMP_dom"/>
</dbReference>
<evidence type="ECO:0000256" key="12">
    <source>
        <dbReference type="ARBA" id="ARBA00023268"/>
    </source>
</evidence>
<name>A0A850R706_9GAMM</name>
<evidence type="ECO:0000256" key="10">
    <source>
        <dbReference type="ARBA" id="ARBA00022857"/>
    </source>
</evidence>